<dbReference type="Proteomes" id="UP000320421">
    <property type="component" value="Chromosome"/>
</dbReference>
<dbReference type="SUPFAM" id="SSF141571">
    <property type="entry name" value="Pentapeptide repeat-like"/>
    <property type="match status" value="1"/>
</dbReference>
<evidence type="ECO:0000313" key="2">
    <source>
        <dbReference type="Proteomes" id="UP000320421"/>
    </source>
</evidence>
<dbReference type="PANTHER" id="PTHR14136:SF17">
    <property type="entry name" value="BTB_POZ DOMAIN-CONTAINING PROTEIN KCTD9"/>
    <property type="match status" value="1"/>
</dbReference>
<dbReference type="InterPro" id="IPR001646">
    <property type="entry name" value="5peptide_repeat"/>
</dbReference>
<dbReference type="EMBL" id="CP036266">
    <property type="protein sequence ID" value="QDT22660.1"/>
    <property type="molecule type" value="Genomic_DNA"/>
</dbReference>
<dbReference type="AlphaFoldDB" id="A0A517PTF5"/>
<sequence length="376" mass="41850">MKSVFCISLSLLSLILAGVMGGFYLKLRHTYQVQQAALQQQISVLQQQLKQQAQPDQFTPRNQLIAILFDARADDPERKEPQNKLTPHHKQKRVPAFNERLRRDAALEFVKLEYDAGKRWHEIDLSNAFLSGVNLSRHELIKLNIKDALIRSNFCDADLRSANFRNSSFGSTNFKRADLARADFSGAEMEGVVFSGANLDKANLISVHAEGASIIQAQARGANFYAANLKDVLFWESHLEGASFWNANLEDASLGGADLKEASFRNAFMLGTELMGSNLEGASFMGAYMEKADLRGAALTGANFYGASLAGAIVDSPDWINQLRNLDPPVENFQFNRWSIVNGEDDYGESVYRLDGPLTALKPERSLYRDLSTSDE</sequence>
<accession>A0A517PTF5</accession>
<keyword evidence="2" id="KW-1185">Reference proteome</keyword>
<gene>
    <name evidence="1" type="primary">pipB2</name>
    <name evidence="1" type="ORF">HG66A1_44680</name>
</gene>
<dbReference type="PANTHER" id="PTHR14136">
    <property type="entry name" value="BTB_POZ DOMAIN-CONTAINING PROTEIN KCTD9"/>
    <property type="match status" value="1"/>
</dbReference>
<organism evidence="1 2">
    <name type="scientific">Gimesia chilikensis</name>
    <dbReference type="NCBI Taxonomy" id="2605989"/>
    <lineage>
        <taxon>Bacteria</taxon>
        <taxon>Pseudomonadati</taxon>
        <taxon>Planctomycetota</taxon>
        <taxon>Planctomycetia</taxon>
        <taxon>Planctomycetales</taxon>
        <taxon>Planctomycetaceae</taxon>
        <taxon>Gimesia</taxon>
    </lineage>
</organism>
<dbReference type="InterPro" id="IPR051082">
    <property type="entry name" value="Pentapeptide-BTB/POZ_domain"/>
</dbReference>
<protein>
    <submittedName>
        <fullName evidence="1">Secreted effector protein pipB2</fullName>
    </submittedName>
</protein>
<proteinExistence type="predicted"/>
<name>A0A517PTF5_9PLAN</name>
<evidence type="ECO:0000313" key="1">
    <source>
        <dbReference type="EMBL" id="QDT22660.1"/>
    </source>
</evidence>
<dbReference type="Gene3D" id="2.160.20.80">
    <property type="entry name" value="E3 ubiquitin-protein ligase SopA"/>
    <property type="match status" value="2"/>
</dbReference>
<dbReference type="Pfam" id="PF00805">
    <property type="entry name" value="Pentapeptide"/>
    <property type="match status" value="3"/>
</dbReference>
<reference evidence="1 2" key="1">
    <citation type="submission" date="2019-02" db="EMBL/GenBank/DDBJ databases">
        <title>Deep-cultivation of Planctomycetes and their phenomic and genomic characterization uncovers novel biology.</title>
        <authorList>
            <person name="Wiegand S."/>
            <person name="Jogler M."/>
            <person name="Boedeker C."/>
            <person name="Pinto D."/>
            <person name="Vollmers J."/>
            <person name="Rivas-Marin E."/>
            <person name="Kohn T."/>
            <person name="Peeters S.H."/>
            <person name="Heuer A."/>
            <person name="Rast P."/>
            <person name="Oberbeckmann S."/>
            <person name="Bunk B."/>
            <person name="Jeske O."/>
            <person name="Meyerdierks A."/>
            <person name="Storesund J.E."/>
            <person name="Kallscheuer N."/>
            <person name="Luecker S."/>
            <person name="Lage O.M."/>
            <person name="Pohl T."/>
            <person name="Merkel B.J."/>
            <person name="Hornburger P."/>
            <person name="Mueller R.-W."/>
            <person name="Bruemmer F."/>
            <person name="Labrenz M."/>
            <person name="Spormann A.M."/>
            <person name="Op den Camp H."/>
            <person name="Overmann J."/>
            <person name="Amann R."/>
            <person name="Jetten M.S.M."/>
            <person name="Mascher T."/>
            <person name="Medema M.H."/>
            <person name="Devos D.P."/>
            <person name="Kaster A.-K."/>
            <person name="Ovreas L."/>
            <person name="Rohde M."/>
            <person name="Galperin M.Y."/>
            <person name="Jogler C."/>
        </authorList>
    </citation>
    <scope>NUCLEOTIDE SEQUENCE [LARGE SCALE GENOMIC DNA]</scope>
    <source>
        <strain evidence="1 2">HG66A1</strain>
    </source>
</reference>